<reference evidence="4 5" key="1">
    <citation type="submission" date="2016-12" db="EMBL/GenBank/DDBJ databases">
        <authorList>
            <person name="Song W.-J."/>
            <person name="Kurnit D.M."/>
        </authorList>
    </citation>
    <scope>NUCLEOTIDE SEQUENCE [LARGE SCALE GENOMIC DNA]</scope>
    <source>
        <strain evidence="4 5">DSM 18488</strain>
    </source>
</reference>
<feature type="chain" id="PRO_5012116452" evidence="3">
    <location>
        <begin position="25"/>
        <end position="266"/>
    </location>
</feature>
<keyword evidence="2 3" id="KW-0732">Signal</keyword>
<evidence type="ECO:0000256" key="2">
    <source>
        <dbReference type="ARBA" id="ARBA00022729"/>
    </source>
</evidence>
<dbReference type="PRINTS" id="PR01805">
    <property type="entry name" value="VACJLIPOPROT"/>
</dbReference>
<evidence type="ECO:0000313" key="4">
    <source>
        <dbReference type="EMBL" id="SHO51033.1"/>
    </source>
</evidence>
<evidence type="ECO:0000256" key="3">
    <source>
        <dbReference type="SAM" id="SignalP"/>
    </source>
</evidence>
<evidence type="ECO:0000313" key="5">
    <source>
        <dbReference type="Proteomes" id="UP000184603"/>
    </source>
</evidence>
<accession>A0A1M7YEJ2</accession>
<keyword evidence="5" id="KW-1185">Reference proteome</keyword>
<dbReference type="EMBL" id="FRFE01000022">
    <property type="protein sequence ID" value="SHO51033.1"/>
    <property type="molecule type" value="Genomic_DNA"/>
</dbReference>
<gene>
    <name evidence="4" type="ORF">SAMN02745220_03780</name>
</gene>
<dbReference type="GO" id="GO:0016020">
    <property type="term" value="C:membrane"/>
    <property type="evidence" value="ECO:0007669"/>
    <property type="project" value="InterPro"/>
</dbReference>
<organism evidence="4 5">
    <name type="scientific">Desulfopila aestuarii DSM 18488</name>
    <dbReference type="NCBI Taxonomy" id="1121416"/>
    <lineage>
        <taxon>Bacteria</taxon>
        <taxon>Pseudomonadati</taxon>
        <taxon>Thermodesulfobacteriota</taxon>
        <taxon>Desulfobulbia</taxon>
        <taxon>Desulfobulbales</taxon>
        <taxon>Desulfocapsaceae</taxon>
        <taxon>Desulfopila</taxon>
    </lineage>
</organism>
<evidence type="ECO:0000256" key="1">
    <source>
        <dbReference type="ARBA" id="ARBA00010634"/>
    </source>
</evidence>
<feature type="signal peptide" evidence="3">
    <location>
        <begin position="1"/>
        <end position="24"/>
    </location>
</feature>
<dbReference type="GO" id="GO:0120010">
    <property type="term" value="P:intermembrane phospholipid transfer"/>
    <property type="evidence" value="ECO:0007669"/>
    <property type="project" value="TreeGrafter"/>
</dbReference>
<protein>
    <submittedName>
        <fullName evidence="4">Phospholipid-binding lipoprotein MlaA</fullName>
    </submittedName>
</protein>
<dbReference type="Proteomes" id="UP000184603">
    <property type="component" value="Unassembled WGS sequence"/>
</dbReference>
<dbReference type="STRING" id="1121416.SAMN02745220_03780"/>
<name>A0A1M7YEJ2_9BACT</name>
<dbReference type="PANTHER" id="PTHR30035:SF3">
    <property type="entry name" value="INTERMEMBRANE PHOSPHOLIPID TRANSPORT SYSTEM LIPOPROTEIN MLAA"/>
    <property type="match status" value="1"/>
</dbReference>
<dbReference type="Pfam" id="PF04333">
    <property type="entry name" value="MlaA"/>
    <property type="match status" value="1"/>
</dbReference>
<keyword evidence="4" id="KW-0449">Lipoprotein</keyword>
<comment type="similarity">
    <text evidence="1">Belongs to the MlaA family.</text>
</comment>
<dbReference type="AlphaFoldDB" id="A0A1M7YEJ2"/>
<dbReference type="PANTHER" id="PTHR30035">
    <property type="entry name" value="LIPOPROTEIN VACJ-RELATED"/>
    <property type="match status" value="1"/>
</dbReference>
<sequence length="266" mass="30017">MNVKKYILLAGALLCLTLPSIGLAEEQFGIGGSDYMVDRKSPDLLDDNHDTDEPKEYVGIYDPLEPLNRVFFVFNDKLYFWVLKPVKTGYTAVVPWDFRFIIGNFFNNLASPVDFVNTLLQGRFNDAGAVLSRFVINSTIGVFGFGDAAAEAFDIQPRNGDFGETLGVYGIGEGVFLNWPFFGPSNIRDSVGFVADMQLHPYNYLDLDSEEIIAARSLEFINRLSLKGDSYEELKRISIDPYVATRQAYTDYRRSLIKSHKLVDKK</sequence>
<dbReference type="InterPro" id="IPR007428">
    <property type="entry name" value="MlaA"/>
</dbReference>
<proteinExistence type="inferred from homology"/>